<dbReference type="EMBL" id="JBHSWN010000001">
    <property type="protein sequence ID" value="MFC6790750.1"/>
    <property type="molecule type" value="Genomic_DNA"/>
</dbReference>
<feature type="region of interest" description="Disordered" evidence="1">
    <location>
        <begin position="59"/>
        <end position="95"/>
    </location>
</feature>
<evidence type="ECO:0000313" key="3">
    <source>
        <dbReference type="Proteomes" id="UP001596292"/>
    </source>
</evidence>
<dbReference type="Proteomes" id="UP001596292">
    <property type="component" value="Unassembled WGS sequence"/>
</dbReference>
<evidence type="ECO:0000313" key="2">
    <source>
        <dbReference type="EMBL" id="MFC6790750.1"/>
    </source>
</evidence>
<name>A0ABW2BKV4_9HYPH</name>
<evidence type="ECO:0000256" key="1">
    <source>
        <dbReference type="SAM" id="MobiDB-lite"/>
    </source>
</evidence>
<keyword evidence="3" id="KW-1185">Reference proteome</keyword>
<reference evidence="3" key="1">
    <citation type="journal article" date="2019" name="Int. J. Syst. Evol. Microbiol.">
        <title>The Global Catalogue of Microorganisms (GCM) 10K type strain sequencing project: providing services to taxonomists for standard genome sequencing and annotation.</title>
        <authorList>
            <consortium name="The Broad Institute Genomics Platform"/>
            <consortium name="The Broad Institute Genome Sequencing Center for Infectious Disease"/>
            <person name="Wu L."/>
            <person name="Ma J."/>
        </authorList>
    </citation>
    <scope>NUCLEOTIDE SEQUENCE [LARGE SCALE GENOMIC DNA]</scope>
    <source>
        <strain evidence="3">CCUG 48316</strain>
    </source>
</reference>
<gene>
    <name evidence="2" type="ORF">ACFQE0_14700</name>
</gene>
<accession>A0ABW2BKV4</accession>
<sequence>MVATVTTTPATIEEQVYTETTCLILQPAGPGGPEVLGEPMLTGGRFRVRTVVHPDGTRETLTVDYQRRPDSRWSRRKVTSPLDRSARDLDDECED</sequence>
<proteinExistence type="predicted"/>
<protein>
    <submittedName>
        <fullName evidence="2">Uncharacterized protein</fullName>
    </submittedName>
</protein>
<organism evidence="2 3">
    <name type="scientific">Methylobacterium komagatae</name>
    <dbReference type="NCBI Taxonomy" id="374425"/>
    <lineage>
        <taxon>Bacteria</taxon>
        <taxon>Pseudomonadati</taxon>
        <taxon>Pseudomonadota</taxon>
        <taxon>Alphaproteobacteria</taxon>
        <taxon>Hyphomicrobiales</taxon>
        <taxon>Methylobacteriaceae</taxon>
        <taxon>Methylobacterium</taxon>
    </lineage>
</organism>
<dbReference type="RefSeq" id="WP_378970902.1">
    <property type="nucleotide sequence ID" value="NZ_JBHSWN010000001.1"/>
</dbReference>
<comment type="caution">
    <text evidence="2">The sequence shown here is derived from an EMBL/GenBank/DDBJ whole genome shotgun (WGS) entry which is preliminary data.</text>
</comment>